<evidence type="ECO:0000313" key="1">
    <source>
        <dbReference type="EMBL" id="KAJ6262490.1"/>
    </source>
</evidence>
<organism evidence="1 2">
    <name type="scientific">Drechslerella dactyloides</name>
    <name type="common">Nematode-trapping fungus</name>
    <name type="synonym">Arthrobotrys dactyloides</name>
    <dbReference type="NCBI Taxonomy" id="74499"/>
    <lineage>
        <taxon>Eukaryota</taxon>
        <taxon>Fungi</taxon>
        <taxon>Dikarya</taxon>
        <taxon>Ascomycota</taxon>
        <taxon>Pezizomycotina</taxon>
        <taxon>Orbiliomycetes</taxon>
        <taxon>Orbiliales</taxon>
        <taxon>Orbiliaceae</taxon>
        <taxon>Drechslerella</taxon>
    </lineage>
</organism>
<dbReference type="AlphaFoldDB" id="A0AAD6J1C7"/>
<accession>A0AAD6J1C7</accession>
<proteinExistence type="predicted"/>
<name>A0AAD6J1C7_DREDA</name>
<dbReference type="EMBL" id="JAQGDS010000003">
    <property type="protein sequence ID" value="KAJ6262490.1"/>
    <property type="molecule type" value="Genomic_DNA"/>
</dbReference>
<reference evidence="1" key="1">
    <citation type="submission" date="2023-01" db="EMBL/GenBank/DDBJ databases">
        <title>The chitinases involved in constricting ring structure development in the nematode-trapping fungus Drechslerella dactyloides.</title>
        <authorList>
            <person name="Wang R."/>
            <person name="Zhang L."/>
            <person name="Tang P."/>
            <person name="Li S."/>
            <person name="Liang L."/>
        </authorList>
    </citation>
    <scope>NUCLEOTIDE SEQUENCE</scope>
    <source>
        <strain evidence="1">YMF1.00031</strain>
    </source>
</reference>
<gene>
    <name evidence="1" type="ORF">Dda_3300</name>
</gene>
<sequence>MSAAAEQSLAKSIGGSFLKGAGKTLASEAGGMVLNMALSELGINLGNDDSAAFAQLNQKLDHITKQLDTLESELASDTISTRVQLVNQSANDLKNKFEKMISEVKSYASATNSDDRKSRLGFLMTFRNNLVGDRIGTDADNIHDAMCGSGSGGSLLREKWKDIKTDEKFADPLDAYKAMKKFSFKYQKALGHAASLLKFIAYTQYDPANPKAKPSQQQIENSNPWELREMRKIEKWMGEWDELLETGSNPVIDRIIYKMASAWMVDEGRGQIGVFWDRSGGHGVKIRKNINVGDEKRDMIGLGAQVYTLDDWLGTLYILRDNKAGDYYLQFPKVGGRRDVGLWLPNRFHRIWDGDKVATLADQEMHNKLVDGKHAALYAQPFKLRIIAKPGDKDGNVWFHILLAAPAPICSHWNSDYTKNHDVDLKRYMLQATAEGQELMYFNDGCEDQYDTQFSFRLPS</sequence>
<protein>
    <submittedName>
        <fullName evidence="1">Uncharacterized protein</fullName>
    </submittedName>
</protein>
<keyword evidence="2" id="KW-1185">Reference proteome</keyword>
<evidence type="ECO:0000313" key="2">
    <source>
        <dbReference type="Proteomes" id="UP001221413"/>
    </source>
</evidence>
<comment type="caution">
    <text evidence="1">The sequence shown here is derived from an EMBL/GenBank/DDBJ whole genome shotgun (WGS) entry which is preliminary data.</text>
</comment>
<dbReference type="Proteomes" id="UP001221413">
    <property type="component" value="Unassembled WGS sequence"/>
</dbReference>